<keyword evidence="2" id="KW-1185">Reference proteome</keyword>
<proteinExistence type="predicted"/>
<evidence type="ECO:0000313" key="1">
    <source>
        <dbReference type="EMBL" id="GAA2471291.1"/>
    </source>
</evidence>
<dbReference type="CDD" id="cd00060">
    <property type="entry name" value="FHA"/>
    <property type="match status" value="1"/>
</dbReference>
<organism evidence="1 2">
    <name type="scientific">Terrabacter carboxydivorans</name>
    <dbReference type="NCBI Taxonomy" id="619730"/>
    <lineage>
        <taxon>Bacteria</taxon>
        <taxon>Bacillati</taxon>
        <taxon>Actinomycetota</taxon>
        <taxon>Actinomycetes</taxon>
        <taxon>Micrococcales</taxon>
        <taxon>Intrasporangiaceae</taxon>
        <taxon>Terrabacter</taxon>
    </lineage>
</organism>
<evidence type="ECO:0000313" key="2">
    <source>
        <dbReference type="Proteomes" id="UP001500730"/>
    </source>
</evidence>
<evidence type="ECO:0008006" key="3">
    <source>
        <dbReference type="Google" id="ProtNLM"/>
    </source>
</evidence>
<dbReference type="Gene3D" id="2.60.200.20">
    <property type="match status" value="1"/>
</dbReference>
<dbReference type="Gene3D" id="3.40.50.11980">
    <property type="match status" value="1"/>
</dbReference>
<dbReference type="EMBL" id="BAAARE010000002">
    <property type="protein sequence ID" value="GAA2471291.1"/>
    <property type="molecule type" value="Genomic_DNA"/>
</dbReference>
<gene>
    <name evidence="1" type="ORF">GCM10009858_05840</name>
</gene>
<accession>A0ABP5XY41</accession>
<reference evidence="2" key="1">
    <citation type="journal article" date="2019" name="Int. J. Syst. Evol. Microbiol.">
        <title>The Global Catalogue of Microorganisms (GCM) 10K type strain sequencing project: providing services to taxonomists for standard genome sequencing and annotation.</title>
        <authorList>
            <consortium name="The Broad Institute Genomics Platform"/>
            <consortium name="The Broad Institute Genome Sequencing Center for Infectious Disease"/>
            <person name="Wu L."/>
            <person name="Ma J."/>
        </authorList>
    </citation>
    <scope>NUCLEOTIDE SEQUENCE [LARGE SCALE GENOMIC DNA]</scope>
    <source>
        <strain evidence="2">JCM 16259</strain>
    </source>
</reference>
<dbReference type="Proteomes" id="UP001500730">
    <property type="component" value="Unassembled WGS sequence"/>
</dbReference>
<protein>
    <recommendedName>
        <fullName evidence="3">FHA domain-containing protein</fullName>
    </recommendedName>
</protein>
<comment type="caution">
    <text evidence="1">The sequence shown here is derived from an EMBL/GenBank/DDBJ whole genome shotgun (WGS) entry which is preliminary data.</text>
</comment>
<name>A0ABP5XY41_9MICO</name>
<dbReference type="InterPro" id="IPR008984">
    <property type="entry name" value="SMAD_FHA_dom_sf"/>
</dbReference>
<dbReference type="SUPFAM" id="SSF49879">
    <property type="entry name" value="SMAD/FHA domain"/>
    <property type="match status" value="1"/>
</dbReference>
<sequence length="337" mass="37461">MPPARASHGPVIVDLSNVAKDPSIAFSHSHAALVRWDRLRALWVRERGEPVAWLLVADESIVRGMSRSDTQRLHAMTSRGEVVMVPDADTHLLALAISQRGVILSNDRFVDHLRTPGIEQARLVGWTLRDRTLCLVDRSLDRLQSVLISQRAAKQERKQLGLIEGAPELDFKWFCRSEPCPRDMVALPRLERRRILCPQCGSYLERGEAWRSPVWLKILHGSVEIARFVLEDGDSIRVGRASDGATLSLAGEIELADDVLHLDPHHLELMNEGGTTWVADLNTQHGTAMRYPASKRSNVLLPPVQLEVGREVALPLAARVVMGRTPFTVQIAGRPGG</sequence>